<dbReference type="SMART" id="SM00587">
    <property type="entry name" value="CHK"/>
    <property type="match status" value="1"/>
</dbReference>
<dbReference type="Proteomes" id="UP001152562">
    <property type="component" value="Unassembled WGS sequence"/>
</dbReference>
<accession>A0A9P0TBZ4</accession>
<evidence type="ECO:0000313" key="2">
    <source>
        <dbReference type="EMBL" id="CAH4026874.1"/>
    </source>
</evidence>
<dbReference type="Gene3D" id="3.90.1200.10">
    <property type="match status" value="1"/>
</dbReference>
<proteinExistence type="predicted"/>
<gene>
    <name evidence="2" type="ORF">PIBRA_LOCUS4452</name>
</gene>
<comment type="caution">
    <text evidence="2">The sequence shown here is derived from an EMBL/GenBank/DDBJ whole genome shotgun (WGS) entry which is preliminary data.</text>
</comment>
<dbReference type="EMBL" id="CALOZG010000005">
    <property type="protein sequence ID" value="CAH4026874.1"/>
    <property type="molecule type" value="Genomic_DNA"/>
</dbReference>
<dbReference type="Pfam" id="PF02958">
    <property type="entry name" value="EcKL"/>
    <property type="match status" value="1"/>
</dbReference>
<evidence type="ECO:0000313" key="3">
    <source>
        <dbReference type="Proteomes" id="UP001152562"/>
    </source>
</evidence>
<protein>
    <recommendedName>
        <fullName evidence="1">CHK kinase-like domain-containing protein</fullName>
    </recommendedName>
</protein>
<evidence type="ECO:0000259" key="1">
    <source>
        <dbReference type="SMART" id="SM00587"/>
    </source>
</evidence>
<reference evidence="2" key="1">
    <citation type="submission" date="2022-05" db="EMBL/GenBank/DDBJ databases">
        <authorList>
            <person name="Okamura Y."/>
        </authorList>
    </citation>
    <scope>NUCLEOTIDE SEQUENCE</scope>
</reference>
<sequence>MTNIKYNVIFGFEDVDSFASGFYKVQIKGILNGFKVYQTIIIKWHHSITDRACFREFYKREYIFYNIVTPVYLNIQRTLIYNEGLKYKFPNCILSSIEYNKEVIVLHSVEGYKLFDRFQTLDFEHVSLVIKNLAKLHAFSFITSKLYPDKFEEFKQQLNKDVQYSEIRKIPKSLIYYFNASLSVISNEKYKNKLRNNARRIAFILNKFSAPATKYNVICHADCWYNNIFFKYRGNRPVEATFVDYQLVRFASPVTDISYFFYMCTDFHFLSNYYDQLLDIYHGTCSAVLRECNIDIEDVYPRAVFEEQLKENSQFGLVEALISMKIITAESEEAQKMTEMKRQVTNDVQIEEYEIQNQDIFINRVNGIVNFFFKRNYSLIDTQHP</sequence>
<keyword evidence="3" id="KW-1185">Reference proteome</keyword>
<feature type="domain" description="CHK kinase-like" evidence="1">
    <location>
        <begin position="104"/>
        <end position="291"/>
    </location>
</feature>
<dbReference type="PANTHER" id="PTHR11012:SF54">
    <property type="entry name" value="CHK KINASE-LIKE DOMAIN-CONTAINING PROTEIN"/>
    <property type="match status" value="1"/>
</dbReference>
<organism evidence="2 3">
    <name type="scientific">Pieris brassicae</name>
    <name type="common">White butterfly</name>
    <name type="synonym">Large white butterfly</name>
    <dbReference type="NCBI Taxonomy" id="7116"/>
    <lineage>
        <taxon>Eukaryota</taxon>
        <taxon>Metazoa</taxon>
        <taxon>Ecdysozoa</taxon>
        <taxon>Arthropoda</taxon>
        <taxon>Hexapoda</taxon>
        <taxon>Insecta</taxon>
        <taxon>Pterygota</taxon>
        <taxon>Neoptera</taxon>
        <taxon>Endopterygota</taxon>
        <taxon>Lepidoptera</taxon>
        <taxon>Glossata</taxon>
        <taxon>Ditrysia</taxon>
        <taxon>Papilionoidea</taxon>
        <taxon>Pieridae</taxon>
        <taxon>Pierinae</taxon>
        <taxon>Pieris</taxon>
    </lineage>
</organism>
<dbReference type="InterPro" id="IPR015897">
    <property type="entry name" value="CHK_kinase-like"/>
</dbReference>
<name>A0A9P0TBZ4_PIEBR</name>
<dbReference type="AlphaFoldDB" id="A0A9P0TBZ4"/>
<dbReference type="InterPro" id="IPR011009">
    <property type="entry name" value="Kinase-like_dom_sf"/>
</dbReference>
<dbReference type="PANTHER" id="PTHR11012">
    <property type="entry name" value="PROTEIN KINASE-LIKE DOMAIN-CONTAINING"/>
    <property type="match status" value="1"/>
</dbReference>
<dbReference type="InterPro" id="IPR004119">
    <property type="entry name" value="EcKL"/>
</dbReference>
<dbReference type="SUPFAM" id="SSF56112">
    <property type="entry name" value="Protein kinase-like (PK-like)"/>
    <property type="match status" value="1"/>
</dbReference>